<evidence type="ECO:0000256" key="1">
    <source>
        <dbReference type="ARBA" id="ARBA00004196"/>
    </source>
</evidence>
<evidence type="ECO:0000256" key="6">
    <source>
        <dbReference type="PROSITE-ProRule" id="PRU00433"/>
    </source>
</evidence>
<comment type="caution">
    <text evidence="8">The sequence shown here is derived from an EMBL/GenBank/DDBJ whole genome shotgun (WGS) entry which is preliminary data.</text>
</comment>
<dbReference type="InterPro" id="IPR051395">
    <property type="entry name" value="Cytochrome_c_Peroxidase/MauG"/>
</dbReference>
<dbReference type="Pfam" id="PF03150">
    <property type="entry name" value="CCP_MauG"/>
    <property type="match status" value="1"/>
</dbReference>
<gene>
    <name evidence="8" type="ORF">GCM10011358_03530</name>
</gene>
<dbReference type="SUPFAM" id="SSF46626">
    <property type="entry name" value="Cytochrome c"/>
    <property type="match status" value="2"/>
</dbReference>
<evidence type="ECO:0000256" key="4">
    <source>
        <dbReference type="ARBA" id="ARBA00023002"/>
    </source>
</evidence>
<name>A0ABQ1QBS1_9RHOB</name>
<dbReference type="InterPro" id="IPR004852">
    <property type="entry name" value="Di-haem_cyt_c_peroxidsae"/>
</dbReference>
<keyword evidence="2 6" id="KW-0349">Heme</keyword>
<keyword evidence="5 6" id="KW-0408">Iron</keyword>
<organism evidence="8 9">
    <name type="scientific">Sinisalibacter lacisalsi</name>
    <dbReference type="NCBI Taxonomy" id="1526570"/>
    <lineage>
        <taxon>Bacteria</taxon>
        <taxon>Pseudomonadati</taxon>
        <taxon>Pseudomonadota</taxon>
        <taxon>Alphaproteobacteria</taxon>
        <taxon>Rhodobacterales</taxon>
        <taxon>Roseobacteraceae</taxon>
        <taxon>Sinisalibacter</taxon>
    </lineage>
</organism>
<sequence length="434" mass="46499">MRFILPFVMIAGLAEAAELPPPITDADYMETTPEAVALGQLLFFDPILSGSKTVACSTCHHPKFGTSDGLSLGLGDGGAGLGPDRRALGENYPEKRIPRNAPAMFNLGAKEFTRMFHAGRLEADPTKPGGIRTPLGQEMVEGFSGVLSAQAMFPVLSADEMAGHYSENEVSQAVRLGMLTGEGGAWDLISNRVEAIPEYRAKFDAVIGDAPIDFTDISDVIAEFIAFEWRADESPFDAHLRGIEPLSGPALDGMELFYGKAGCADCHAGKFLTDHAFHAIAMPQIGPGAVARFETHTRDIGRLRVTGNPDDIYRFRTPSLRNVALTAPYGHSGAYATLEAVVRHHLDPVKSLFSYDISQAILPKLEGAEEKDTAILADAREIAAIAEANELAPTDLTDDEVAAILAFLESLTDPGSREGRLGIPDRVPSGLPVE</sequence>
<dbReference type="PANTHER" id="PTHR30600">
    <property type="entry name" value="CYTOCHROME C PEROXIDASE-RELATED"/>
    <property type="match status" value="1"/>
</dbReference>
<feature type="domain" description="Cytochrome c" evidence="7">
    <location>
        <begin position="248"/>
        <end position="412"/>
    </location>
</feature>
<dbReference type="RefSeq" id="WP_188525890.1">
    <property type="nucleotide sequence ID" value="NZ_BMGI01000001.1"/>
</dbReference>
<comment type="subcellular location">
    <subcellularLocation>
        <location evidence="1">Cell envelope</location>
    </subcellularLocation>
</comment>
<keyword evidence="4" id="KW-0560">Oxidoreductase</keyword>
<keyword evidence="9" id="KW-1185">Reference proteome</keyword>
<evidence type="ECO:0000256" key="5">
    <source>
        <dbReference type="ARBA" id="ARBA00023004"/>
    </source>
</evidence>
<dbReference type="InterPro" id="IPR009056">
    <property type="entry name" value="Cyt_c-like_dom"/>
</dbReference>
<evidence type="ECO:0000313" key="8">
    <source>
        <dbReference type="EMBL" id="GGD22306.1"/>
    </source>
</evidence>
<evidence type="ECO:0000313" key="9">
    <source>
        <dbReference type="Proteomes" id="UP000617355"/>
    </source>
</evidence>
<dbReference type="EMBL" id="BMGI01000001">
    <property type="protein sequence ID" value="GGD22306.1"/>
    <property type="molecule type" value="Genomic_DNA"/>
</dbReference>
<reference evidence="9" key="1">
    <citation type="journal article" date="2019" name="Int. J. Syst. Evol. Microbiol.">
        <title>The Global Catalogue of Microorganisms (GCM) 10K type strain sequencing project: providing services to taxonomists for standard genome sequencing and annotation.</title>
        <authorList>
            <consortium name="The Broad Institute Genomics Platform"/>
            <consortium name="The Broad Institute Genome Sequencing Center for Infectious Disease"/>
            <person name="Wu L."/>
            <person name="Ma J."/>
        </authorList>
    </citation>
    <scope>NUCLEOTIDE SEQUENCE [LARGE SCALE GENOMIC DNA]</scope>
    <source>
        <strain evidence="9">CGMCC 1.12922</strain>
    </source>
</reference>
<dbReference type="Gene3D" id="1.10.760.10">
    <property type="entry name" value="Cytochrome c-like domain"/>
    <property type="match status" value="2"/>
</dbReference>
<keyword evidence="3 6" id="KW-0479">Metal-binding</keyword>
<evidence type="ECO:0000259" key="7">
    <source>
        <dbReference type="PROSITE" id="PS51007"/>
    </source>
</evidence>
<dbReference type="InterPro" id="IPR036909">
    <property type="entry name" value="Cyt_c-like_dom_sf"/>
</dbReference>
<evidence type="ECO:0000256" key="2">
    <source>
        <dbReference type="ARBA" id="ARBA00022617"/>
    </source>
</evidence>
<protein>
    <submittedName>
        <fullName evidence="8">Methylamine utilization protein MauG</fullName>
    </submittedName>
</protein>
<feature type="domain" description="Cytochrome c" evidence="7">
    <location>
        <begin position="34"/>
        <end position="151"/>
    </location>
</feature>
<dbReference type="PROSITE" id="PS51007">
    <property type="entry name" value="CYTC"/>
    <property type="match status" value="2"/>
</dbReference>
<accession>A0ABQ1QBS1</accession>
<dbReference type="Proteomes" id="UP000617355">
    <property type="component" value="Unassembled WGS sequence"/>
</dbReference>
<evidence type="ECO:0000256" key="3">
    <source>
        <dbReference type="ARBA" id="ARBA00022723"/>
    </source>
</evidence>
<proteinExistence type="predicted"/>